<dbReference type="Proteomes" id="UP001497516">
    <property type="component" value="Chromosome 6"/>
</dbReference>
<dbReference type="EMBL" id="OZ034819">
    <property type="protein sequence ID" value="CAL1398348.1"/>
    <property type="molecule type" value="Genomic_DNA"/>
</dbReference>
<feature type="region of interest" description="Disordered" evidence="1">
    <location>
        <begin position="21"/>
        <end position="49"/>
    </location>
</feature>
<dbReference type="AlphaFoldDB" id="A0AAV2FL20"/>
<sequence length="77" mass="9603">MRKTTKLLFWFWGREREEQNKVNAGRRKRRASNAKQRGEHATSTLFPRRERQRVHYRLDRTKIRPSLTRAMRPKRRR</sequence>
<accession>A0AAV2FL20</accession>
<evidence type="ECO:0000256" key="1">
    <source>
        <dbReference type="SAM" id="MobiDB-lite"/>
    </source>
</evidence>
<evidence type="ECO:0000313" key="3">
    <source>
        <dbReference type="Proteomes" id="UP001497516"/>
    </source>
</evidence>
<evidence type="ECO:0000313" key="2">
    <source>
        <dbReference type="EMBL" id="CAL1398348.1"/>
    </source>
</evidence>
<name>A0AAV2FL20_9ROSI</name>
<gene>
    <name evidence="2" type="ORF">LTRI10_LOCUS38584</name>
</gene>
<keyword evidence="3" id="KW-1185">Reference proteome</keyword>
<reference evidence="2 3" key="1">
    <citation type="submission" date="2024-04" db="EMBL/GenBank/DDBJ databases">
        <authorList>
            <person name="Fracassetti M."/>
        </authorList>
    </citation>
    <scope>NUCLEOTIDE SEQUENCE [LARGE SCALE GENOMIC DNA]</scope>
</reference>
<proteinExistence type="predicted"/>
<protein>
    <submittedName>
        <fullName evidence="2">Uncharacterized protein</fullName>
    </submittedName>
</protein>
<organism evidence="2 3">
    <name type="scientific">Linum trigynum</name>
    <dbReference type="NCBI Taxonomy" id="586398"/>
    <lineage>
        <taxon>Eukaryota</taxon>
        <taxon>Viridiplantae</taxon>
        <taxon>Streptophyta</taxon>
        <taxon>Embryophyta</taxon>
        <taxon>Tracheophyta</taxon>
        <taxon>Spermatophyta</taxon>
        <taxon>Magnoliopsida</taxon>
        <taxon>eudicotyledons</taxon>
        <taxon>Gunneridae</taxon>
        <taxon>Pentapetalae</taxon>
        <taxon>rosids</taxon>
        <taxon>fabids</taxon>
        <taxon>Malpighiales</taxon>
        <taxon>Linaceae</taxon>
        <taxon>Linum</taxon>
    </lineage>
</organism>